<dbReference type="EMBL" id="CAJNOL010001411">
    <property type="protein sequence ID" value="CAF1354168.1"/>
    <property type="molecule type" value="Genomic_DNA"/>
</dbReference>
<keyword evidence="11" id="KW-1185">Reference proteome</keyword>
<evidence type="ECO:0000313" key="5">
    <source>
        <dbReference type="EMBL" id="CAF1190309.1"/>
    </source>
</evidence>
<dbReference type="EMBL" id="CAJNOT010000575">
    <property type="protein sequence ID" value="CAF1025625.1"/>
    <property type="molecule type" value="Genomic_DNA"/>
</dbReference>
<evidence type="ECO:0000313" key="3">
    <source>
        <dbReference type="EMBL" id="CAF1132254.1"/>
    </source>
</evidence>
<feature type="coiled-coil region" evidence="1">
    <location>
        <begin position="175"/>
        <end position="209"/>
    </location>
</feature>
<dbReference type="EMBL" id="CAJOAX010005858">
    <property type="protein sequence ID" value="CAF3962314.1"/>
    <property type="molecule type" value="Genomic_DNA"/>
</dbReference>
<dbReference type="Proteomes" id="UP000663836">
    <property type="component" value="Unassembled WGS sequence"/>
</dbReference>
<evidence type="ECO:0000313" key="8">
    <source>
        <dbReference type="EMBL" id="CAF3619797.1"/>
    </source>
</evidence>
<reference evidence="4" key="1">
    <citation type="submission" date="2021-02" db="EMBL/GenBank/DDBJ databases">
        <authorList>
            <person name="Nowell W R."/>
        </authorList>
    </citation>
    <scope>NUCLEOTIDE SEQUENCE</scope>
</reference>
<dbReference type="Proteomes" id="UP000663889">
    <property type="component" value="Unassembled WGS sequence"/>
</dbReference>
<dbReference type="Proteomes" id="UP000663874">
    <property type="component" value="Unassembled WGS sequence"/>
</dbReference>
<dbReference type="EMBL" id="CAJOBD010000230">
    <property type="protein sequence ID" value="CAF3619797.1"/>
    <property type="molecule type" value="Genomic_DNA"/>
</dbReference>
<accession>A0A814T0M9</accession>
<name>A0A814T0M9_9BILA</name>
<protein>
    <submittedName>
        <fullName evidence="4">Uncharacterized protein</fullName>
    </submittedName>
</protein>
<evidence type="ECO:0000313" key="6">
    <source>
        <dbReference type="EMBL" id="CAF1354168.1"/>
    </source>
</evidence>
<dbReference type="EMBL" id="CAJNOL010001431">
    <property type="protein sequence ID" value="CAF1358451.1"/>
    <property type="molecule type" value="Genomic_DNA"/>
</dbReference>
<sequence length="261" mass="31158">MISVITTLAMDGFNKSLDELLHFADILKLREKELEQQHILELEKQKTEYDIQIQIEKRRIEQLQEINRTLTEQVERSTQKQVDLEQKYTVLLTKYNCCVEESKQIKELHNEKKIRIEELEKIARMLTNEKTKLDNEIKQLKTDNQILEDKIKEIPPPPPPTPTPQRVPDEFIVLVEKAVAENSELKNLLTERDNEIQKLNEQLKRNQNEDPIIVEQRLLQLMTKLKNDFRTMYENQTNFFLQKIDLLKQEQRDNIASLYKH</sequence>
<dbReference type="EMBL" id="CAJNOO010001714">
    <property type="protein sequence ID" value="CAF1190309.1"/>
    <property type="molecule type" value="Genomic_DNA"/>
</dbReference>
<evidence type="ECO:0000313" key="2">
    <source>
        <dbReference type="EMBL" id="CAF1025625.1"/>
    </source>
</evidence>
<evidence type="ECO:0000313" key="7">
    <source>
        <dbReference type="EMBL" id="CAF1358451.1"/>
    </source>
</evidence>
<gene>
    <name evidence="10" type="ORF">FNK824_LOCUS24137</name>
    <name evidence="8" type="ORF">JBS370_LOCUS4725</name>
    <name evidence="6" type="ORF">JXQ802_LOCUS32257</name>
    <name evidence="7" type="ORF">JXQ802_LOCUS32489</name>
    <name evidence="9" type="ORF">OTI717_LOCUS26970</name>
    <name evidence="3" type="ORF">PYM288_LOCUS21279</name>
    <name evidence="5" type="ORF">RFH988_LOCUS24015</name>
    <name evidence="4" type="ORF">SEV965_LOCUS18663</name>
    <name evidence="2" type="ORF">ZHD862_LOCUS13770</name>
</gene>
<dbReference type="Proteomes" id="UP000663823">
    <property type="component" value="Unassembled WGS sequence"/>
</dbReference>
<dbReference type="OrthoDB" id="10002920at2759"/>
<keyword evidence="1" id="KW-0175">Coiled coil</keyword>
<dbReference type="AlphaFoldDB" id="A0A814T0M9"/>
<dbReference type="Proteomes" id="UP000663882">
    <property type="component" value="Unassembled WGS sequence"/>
</dbReference>
<evidence type="ECO:0000313" key="9">
    <source>
        <dbReference type="EMBL" id="CAF3962314.1"/>
    </source>
</evidence>
<evidence type="ECO:0000313" key="4">
    <source>
        <dbReference type="EMBL" id="CAF1155067.1"/>
    </source>
</evidence>
<dbReference type="EMBL" id="CAJNOH010000829">
    <property type="protein sequence ID" value="CAF1132254.1"/>
    <property type="molecule type" value="Genomic_DNA"/>
</dbReference>
<comment type="caution">
    <text evidence="4">The sequence shown here is derived from an EMBL/GenBank/DDBJ whole genome shotgun (WGS) entry which is preliminary data.</text>
</comment>
<proteinExistence type="predicted"/>
<evidence type="ECO:0000256" key="1">
    <source>
        <dbReference type="SAM" id="Coils"/>
    </source>
</evidence>
<evidence type="ECO:0000313" key="10">
    <source>
        <dbReference type="EMBL" id="CAF3967465.1"/>
    </source>
</evidence>
<organism evidence="4 12">
    <name type="scientific">Rotaria sordida</name>
    <dbReference type="NCBI Taxonomy" id="392033"/>
    <lineage>
        <taxon>Eukaryota</taxon>
        <taxon>Metazoa</taxon>
        <taxon>Spiralia</taxon>
        <taxon>Gnathifera</taxon>
        <taxon>Rotifera</taxon>
        <taxon>Eurotatoria</taxon>
        <taxon>Bdelloidea</taxon>
        <taxon>Philodinida</taxon>
        <taxon>Philodinidae</taxon>
        <taxon>Rotaria</taxon>
    </lineage>
</organism>
<dbReference type="Proteomes" id="UP000663854">
    <property type="component" value="Unassembled WGS sequence"/>
</dbReference>
<evidence type="ECO:0000313" key="12">
    <source>
        <dbReference type="Proteomes" id="UP000663889"/>
    </source>
</evidence>
<evidence type="ECO:0000313" key="11">
    <source>
        <dbReference type="Proteomes" id="UP000663870"/>
    </source>
</evidence>
<dbReference type="Proteomes" id="UP000663870">
    <property type="component" value="Unassembled WGS sequence"/>
</dbReference>
<dbReference type="Proteomes" id="UP000663864">
    <property type="component" value="Unassembled WGS sequence"/>
</dbReference>
<feature type="coiled-coil region" evidence="1">
    <location>
        <begin position="39"/>
        <end position="150"/>
    </location>
</feature>
<dbReference type="EMBL" id="CAJOBE010005291">
    <property type="protein sequence ID" value="CAF3967465.1"/>
    <property type="molecule type" value="Genomic_DNA"/>
</dbReference>
<dbReference type="EMBL" id="CAJNOU010001121">
    <property type="protein sequence ID" value="CAF1155067.1"/>
    <property type="molecule type" value="Genomic_DNA"/>
</dbReference>